<evidence type="ECO:0000313" key="3">
    <source>
        <dbReference type="EMBL" id="PSN73938.1"/>
    </source>
</evidence>
<feature type="signal peptide" evidence="2">
    <location>
        <begin position="1"/>
        <end position="20"/>
    </location>
</feature>
<feature type="region of interest" description="Disordered" evidence="1">
    <location>
        <begin position="317"/>
        <end position="339"/>
    </location>
</feature>
<keyword evidence="2" id="KW-0732">Signal</keyword>
<evidence type="ECO:0000256" key="2">
    <source>
        <dbReference type="SAM" id="SignalP"/>
    </source>
</evidence>
<feature type="compositionally biased region" description="Acidic residues" evidence="1">
    <location>
        <begin position="862"/>
        <end position="872"/>
    </location>
</feature>
<accession>A0A2T2P995</accession>
<dbReference type="OrthoDB" id="5326588at2759"/>
<sequence>MHLRIPTAFGVALCAILLWAKQSGPRLPKKRNEQLDALSEAQPPFFGNSKTSLAVQEFNQVEDEATLRELHDHLFRKYNLLERVICARKLHHSHFFAINHDYGHEKYLNKLQNERHITTRALERLGRQGAQVMYKQKQWFDWVKQCQDEGESRRENESKTVNLEAMLFKRHQKEAERRQREMELKEKEKREEEYLDTVYMQRLSEMSLEEQDDWDPVQDVFGFERDNYVELIKFFLMLRDQDVVEEAQDENASAEKAGDGQGQQERTLSRSAKKRAKKTKTDQSKDDGDAKGSNTIEVETRAQMRVRLQNSVKYPQPLGWDMAQDQTQGRDNFQSPPIPEDELETFLDEIAEVKHFLFCRLLLSHSTLLPIALQSGSIEKFLANGQVTQANLRDLTLKLERPPLQDVRDACADLIRGENDDEPEDDANGTYQDDGHQNFKRKTLGTYRQSQGNTRQRERAAKKKKLQSSKLFDKGEEDPGIFDFGNATDESHYSRKRTRIKVCGRFMYNYPSEKALNRGGWFHFSVIAKNSSLFDAVELYRNWNEFFELNILCPHNFFHAAEWTRFSSSLPHRQLVQLGFIHYFASESADKNTFYLKNGSRRAARRKHQLVEMRNLICGHIKRDDPVSRRFIQYISMDTFQLRALVRDRKTGKILIQPPDDQLWLIRVQSDGGRARRNEVQIVHEVGPKLFEGHLGFEEYYDVYIWDAPSGRPLTMLLRRIQEHSNGRNIYILQQQFHCRDRSRFLIDTDHNRLWHELCVSESTRTYSLPPDNRTRTKGDMTDTYIYTEAYEVEDAILFPQEANGEMADNLFTDNASTLEMVERKPSFDLRRFYEDIDTDEEFFYDNSSSSKDPPGEGLNSSEEDDGDEDWKDESRDDKEGSDERNAQAMTDTIEVLRKHFKDQADSRRGDPDFFIPLLKNPSSAEQIPESIRSHSGDLMNVCRVALMQQRVEKSPADELQRFSDRRCSKLYKHSAHLADLEPDAFSKWIELNAMRTKMDDYVMTSSINPAPFELCKFMQMTPNLQQEWHTVSDAFSAYASVALFFDGDAFLTPEHGDMFSQSKLFDQAERARHVPDRTSSRSNLTMPEQFWGEWDELFRSNGRSPESSFSDPVDEIYPMEWRKTIRSVVVQCAIFRAYFEKVKGVAVAQAEPGRAQDWYLDYRIGIPSASAVSHLTDPTPFDRDYMVTKAHQFASQYPSARFSILRMWSSPHFYSMALTKHMQLDSGFSDDDGRLWSFRFLPKDMPRSDWFIHAKVSDNIGGYKDQFGDQVCVAKDVVLVMGKDEGELRRLSESATLATERMPWTLEVDFWRSFVNVDLQFVEGLDSRWLE</sequence>
<keyword evidence="4" id="KW-1185">Reference proteome</keyword>
<evidence type="ECO:0000256" key="1">
    <source>
        <dbReference type="SAM" id="MobiDB-lite"/>
    </source>
</evidence>
<feature type="compositionally biased region" description="Polar residues" evidence="1">
    <location>
        <begin position="324"/>
        <end position="335"/>
    </location>
</feature>
<feature type="region of interest" description="Disordered" evidence="1">
    <location>
        <begin position="247"/>
        <end position="300"/>
    </location>
</feature>
<dbReference type="Proteomes" id="UP000240883">
    <property type="component" value="Unassembled WGS sequence"/>
</dbReference>
<name>A0A2T2P995_CORCC</name>
<evidence type="ECO:0000313" key="4">
    <source>
        <dbReference type="Proteomes" id="UP000240883"/>
    </source>
</evidence>
<organism evidence="3 4">
    <name type="scientific">Corynespora cassiicola Philippines</name>
    <dbReference type="NCBI Taxonomy" id="1448308"/>
    <lineage>
        <taxon>Eukaryota</taxon>
        <taxon>Fungi</taxon>
        <taxon>Dikarya</taxon>
        <taxon>Ascomycota</taxon>
        <taxon>Pezizomycotina</taxon>
        <taxon>Dothideomycetes</taxon>
        <taxon>Pleosporomycetidae</taxon>
        <taxon>Pleosporales</taxon>
        <taxon>Corynesporascaceae</taxon>
        <taxon>Corynespora</taxon>
    </lineage>
</organism>
<feature type="compositionally biased region" description="Basic and acidic residues" evidence="1">
    <location>
        <begin position="279"/>
        <end position="290"/>
    </location>
</feature>
<dbReference type="EMBL" id="KZ678128">
    <property type="protein sequence ID" value="PSN73938.1"/>
    <property type="molecule type" value="Genomic_DNA"/>
</dbReference>
<gene>
    <name evidence="3" type="ORF">BS50DRAFT_614935</name>
</gene>
<protein>
    <submittedName>
        <fullName evidence="3">Uncharacterized protein</fullName>
    </submittedName>
</protein>
<proteinExistence type="predicted"/>
<feature type="chain" id="PRO_5015400291" evidence="2">
    <location>
        <begin position="21"/>
        <end position="1332"/>
    </location>
</feature>
<feature type="compositionally biased region" description="Basic and acidic residues" evidence="1">
    <location>
        <begin position="873"/>
        <end position="886"/>
    </location>
</feature>
<feature type="region of interest" description="Disordered" evidence="1">
    <location>
        <begin position="417"/>
        <end position="469"/>
    </location>
</feature>
<feature type="region of interest" description="Disordered" evidence="1">
    <location>
        <begin position="844"/>
        <end position="892"/>
    </location>
</feature>
<reference evidence="3 4" key="1">
    <citation type="journal article" date="2018" name="Front. Microbiol.">
        <title>Genome-Wide Analysis of Corynespora cassiicola Leaf Fall Disease Putative Effectors.</title>
        <authorList>
            <person name="Lopez D."/>
            <person name="Ribeiro S."/>
            <person name="Label P."/>
            <person name="Fumanal B."/>
            <person name="Venisse J.S."/>
            <person name="Kohler A."/>
            <person name="de Oliveira R.R."/>
            <person name="Labutti K."/>
            <person name="Lipzen A."/>
            <person name="Lail K."/>
            <person name="Bauer D."/>
            <person name="Ohm R.A."/>
            <person name="Barry K.W."/>
            <person name="Spatafora J."/>
            <person name="Grigoriev I.V."/>
            <person name="Martin F.M."/>
            <person name="Pujade-Renaud V."/>
        </authorList>
    </citation>
    <scope>NUCLEOTIDE SEQUENCE [LARGE SCALE GENOMIC DNA]</scope>
    <source>
        <strain evidence="3 4">Philippines</strain>
    </source>
</reference>